<dbReference type="InterPro" id="IPR029062">
    <property type="entry name" value="Class_I_gatase-like"/>
</dbReference>
<dbReference type="PANTHER" id="PTHR48094">
    <property type="entry name" value="PROTEIN/NUCLEIC ACID DEGLYCASE DJ-1-RELATED"/>
    <property type="match status" value="1"/>
</dbReference>
<accession>A0ABY8W996</accession>
<dbReference type="PANTHER" id="PTHR48094:SF11">
    <property type="entry name" value="GLUTATHIONE-INDEPENDENT GLYOXALASE HSP31-RELATED"/>
    <property type="match status" value="1"/>
</dbReference>
<dbReference type="RefSeq" id="WP_284915275.1">
    <property type="nucleotide sequence ID" value="NZ_CP126980.1"/>
</dbReference>
<keyword evidence="1" id="KW-0346">Stress response</keyword>
<evidence type="ECO:0000313" key="6">
    <source>
        <dbReference type="Proteomes" id="UP001240150"/>
    </source>
</evidence>
<keyword evidence="6" id="KW-1185">Reference proteome</keyword>
<dbReference type="Gene3D" id="3.40.50.880">
    <property type="match status" value="1"/>
</dbReference>
<proteinExistence type="inferred from homology"/>
<evidence type="ECO:0000256" key="1">
    <source>
        <dbReference type="ARBA" id="ARBA00023016"/>
    </source>
</evidence>
<dbReference type="InterPro" id="IPR002818">
    <property type="entry name" value="DJ-1/PfpI"/>
</dbReference>
<name>A0ABY8W996_9ACTN</name>
<feature type="domain" description="DJ-1/PfpI" evidence="4">
    <location>
        <begin position="28"/>
        <end position="213"/>
    </location>
</feature>
<evidence type="ECO:0000259" key="4">
    <source>
        <dbReference type="Pfam" id="PF01965"/>
    </source>
</evidence>
<dbReference type="InterPro" id="IPR050325">
    <property type="entry name" value="Prot/Nucl_acid_deglycase"/>
</dbReference>
<reference evidence="5 6" key="1">
    <citation type="submission" date="2023-06" db="EMBL/GenBank/DDBJ databases">
        <authorList>
            <person name="Yushchuk O."/>
            <person name="Binda E."/>
            <person name="Ruckert-Reed C."/>
            <person name="Fedorenko V."/>
            <person name="Kalinowski J."/>
            <person name="Marinelli F."/>
        </authorList>
    </citation>
    <scope>NUCLEOTIDE SEQUENCE [LARGE SCALE GENOMIC DNA]</scope>
    <source>
        <strain evidence="5 6">NRRL 3884</strain>
    </source>
</reference>
<evidence type="ECO:0000256" key="2">
    <source>
        <dbReference type="ARBA" id="ARBA00023239"/>
    </source>
</evidence>
<evidence type="ECO:0000256" key="3">
    <source>
        <dbReference type="ARBA" id="ARBA00038493"/>
    </source>
</evidence>
<keyword evidence="2" id="KW-0456">Lyase</keyword>
<dbReference type="CDD" id="cd03141">
    <property type="entry name" value="GATase1_Hsp31_like"/>
    <property type="match status" value="1"/>
</dbReference>
<organism evidence="5 6">
    <name type="scientific">Actinoplanes oblitus</name>
    <dbReference type="NCBI Taxonomy" id="3040509"/>
    <lineage>
        <taxon>Bacteria</taxon>
        <taxon>Bacillati</taxon>
        <taxon>Actinomycetota</taxon>
        <taxon>Actinomycetes</taxon>
        <taxon>Micromonosporales</taxon>
        <taxon>Micromonosporaceae</taxon>
        <taxon>Actinoplanes</taxon>
    </lineage>
</organism>
<gene>
    <name evidence="5" type="ORF">ACTOB_006073</name>
</gene>
<comment type="similarity">
    <text evidence="3">Belongs to the peptidase C56 family. HSP31-like subfamily.</text>
</comment>
<sequence length="232" mass="23926">MPTGKILLALTSHGSLGSTGRATGYYVSEAAHPWKVFTDAGYVVDLVSPRGGEPPRDGEDRTDPVQAEFLDRFAGTARADEVDPAEYDAVFFAGGHGTMWDFPASAPLAALTRGIYERGGVVGAVCHGPAALVDVVLSDGSRLVDGRAVAAFTNSEEAAVGLTEVVPFALQTRLTERGARHTAAPDFQPWVITDGRLVTGQNPASASGVAVAMLAALAGGSSGQRVTASESV</sequence>
<dbReference type="EMBL" id="CP126980">
    <property type="protein sequence ID" value="WIM94072.1"/>
    <property type="molecule type" value="Genomic_DNA"/>
</dbReference>
<evidence type="ECO:0000313" key="5">
    <source>
        <dbReference type="EMBL" id="WIM94072.1"/>
    </source>
</evidence>
<protein>
    <submittedName>
        <fullName evidence="5">Type 1 glutamine amidotransferase domain-containing protein</fullName>
    </submittedName>
</protein>
<dbReference type="Pfam" id="PF01965">
    <property type="entry name" value="DJ-1_PfpI"/>
    <property type="match status" value="1"/>
</dbReference>
<dbReference type="Proteomes" id="UP001240150">
    <property type="component" value="Chromosome"/>
</dbReference>
<dbReference type="SUPFAM" id="SSF52317">
    <property type="entry name" value="Class I glutamine amidotransferase-like"/>
    <property type="match status" value="1"/>
</dbReference>
<keyword evidence="5" id="KW-0315">Glutamine amidotransferase</keyword>